<evidence type="ECO:0000256" key="3">
    <source>
        <dbReference type="SAM" id="MobiDB-lite"/>
    </source>
</evidence>
<keyword evidence="6" id="KW-1185">Reference proteome</keyword>
<name>A0A7Y7M0D0_9MICC</name>
<protein>
    <submittedName>
        <fullName evidence="5">Acid phosphatase</fullName>
    </submittedName>
</protein>
<keyword evidence="1" id="KW-0378">Hydrolase</keyword>
<proteinExistence type="predicted"/>
<dbReference type="InterPro" id="IPR017850">
    <property type="entry name" value="Alkaline_phosphatase_core_sf"/>
</dbReference>
<dbReference type="RefSeq" id="WP_176635630.1">
    <property type="nucleotide sequence ID" value="NZ_JAAMFM010000021.1"/>
</dbReference>
<keyword evidence="4" id="KW-0732">Signal</keyword>
<evidence type="ECO:0000256" key="1">
    <source>
        <dbReference type="ARBA" id="ARBA00022801"/>
    </source>
</evidence>
<evidence type="ECO:0000313" key="6">
    <source>
        <dbReference type="Proteomes" id="UP000543556"/>
    </source>
</evidence>
<feature type="chain" id="PRO_5030938442" evidence="4">
    <location>
        <begin position="29"/>
        <end position="319"/>
    </location>
</feature>
<feature type="signal peptide" evidence="4">
    <location>
        <begin position="1"/>
        <end position="28"/>
    </location>
</feature>
<organism evidence="5 6">
    <name type="scientific">Arthrobacter wenxiniae</name>
    <dbReference type="NCBI Taxonomy" id="2713570"/>
    <lineage>
        <taxon>Bacteria</taxon>
        <taxon>Bacillati</taxon>
        <taxon>Actinomycetota</taxon>
        <taxon>Actinomycetes</taxon>
        <taxon>Micrococcales</taxon>
        <taxon>Micrococcaceae</taxon>
        <taxon>Arthrobacter</taxon>
    </lineage>
</organism>
<sequence length="319" mass="33292">MSRKRRSLVAFAGGFTALGLFMAGCASAAPVASHPPSSSGSASSRPANSPAAVVRTPGGIDHVVIIVEENKPASTILGNAAAPYINNLAAENALATNYQAVTHPSLPNYLALTSGTTAGITNDCSPGASCTARVTSVADSIGKSGRTWKMYAEGMPAPCTPGNAYPYAVKHNPFMYYPGVTGNHASCAAHDVPLTQLGEDLKTAGTLPNYVFISPNLCNDMHDCPVATGDTWLAHHVPAILASPAFTTQNSLLVVTWDEGEGDNNAVSTIFAGPAARHDYKSSLAYSHYSLLHTVERLWGLAPLTNNDKNAPIMSDLLK</sequence>
<comment type="caution">
    <text evidence="5">The sequence shown here is derived from an EMBL/GenBank/DDBJ whole genome shotgun (WGS) entry which is preliminary data.</text>
</comment>
<dbReference type="EMBL" id="JAAMFM010000021">
    <property type="protein sequence ID" value="NVM95904.1"/>
    <property type="molecule type" value="Genomic_DNA"/>
</dbReference>
<evidence type="ECO:0000313" key="5">
    <source>
        <dbReference type="EMBL" id="NVM95904.1"/>
    </source>
</evidence>
<dbReference type="AlphaFoldDB" id="A0A7Y7M0D0"/>
<accession>A0A7Y7M0D0</accession>
<dbReference type="PANTHER" id="PTHR31956:SF8">
    <property type="entry name" value="ACID PHOSPHATASE PHOA (AFU_ORTHOLOGUE AFUA_1G03570)"/>
    <property type="match status" value="1"/>
</dbReference>
<dbReference type="PROSITE" id="PS51257">
    <property type="entry name" value="PROKAR_LIPOPROTEIN"/>
    <property type="match status" value="1"/>
</dbReference>
<dbReference type="InterPro" id="IPR007312">
    <property type="entry name" value="Phosphoesterase"/>
</dbReference>
<dbReference type="PANTHER" id="PTHR31956">
    <property type="entry name" value="NON-SPECIFIC PHOSPHOLIPASE C4-RELATED"/>
    <property type="match status" value="1"/>
</dbReference>
<dbReference type="Gene3D" id="3.40.720.10">
    <property type="entry name" value="Alkaline Phosphatase, subunit A"/>
    <property type="match status" value="1"/>
</dbReference>
<keyword evidence="2" id="KW-0843">Virulence</keyword>
<evidence type="ECO:0000256" key="4">
    <source>
        <dbReference type="SAM" id="SignalP"/>
    </source>
</evidence>
<reference evidence="5 6" key="1">
    <citation type="submission" date="2020-02" db="EMBL/GenBank/DDBJ databases">
        <title>Genome sequence of strain AETb3-4.</title>
        <authorList>
            <person name="Gao J."/>
            <person name="Zhang X."/>
        </authorList>
    </citation>
    <scope>NUCLEOTIDE SEQUENCE [LARGE SCALE GENOMIC DNA]</scope>
    <source>
        <strain evidence="5 6">AETb3-4</strain>
    </source>
</reference>
<feature type="region of interest" description="Disordered" evidence="3">
    <location>
        <begin position="33"/>
        <end position="52"/>
    </location>
</feature>
<evidence type="ECO:0000256" key="2">
    <source>
        <dbReference type="ARBA" id="ARBA00023026"/>
    </source>
</evidence>
<gene>
    <name evidence="5" type="ORF">G6034_13520</name>
</gene>
<dbReference type="GO" id="GO:0016788">
    <property type="term" value="F:hydrolase activity, acting on ester bonds"/>
    <property type="evidence" value="ECO:0007669"/>
    <property type="project" value="InterPro"/>
</dbReference>
<dbReference type="Proteomes" id="UP000543556">
    <property type="component" value="Unassembled WGS sequence"/>
</dbReference>
<dbReference type="GO" id="GO:0009395">
    <property type="term" value="P:phospholipid catabolic process"/>
    <property type="evidence" value="ECO:0007669"/>
    <property type="project" value="TreeGrafter"/>
</dbReference>
<dbReference type="Pfam" id="PF04185">
    <property type="entry name" value="Phosphoesterase"/>
    <property type="match status" value="1"/>
</dbReference>